<dbReference type="InterPro" id="IPR011257">
    <property type="entry name" value="DNA_glycosylase"/>
</dbReference>
<comment type="similarity">
    <text evidence="3 14">Belongs to the Nth/MutY family.</text>
</comment>
<sequence>MRFQNLYFCRTLRVFNFEKDKKMSRFGETLIRWYQENKRDLPWRDTKDPYKIWISEIILQQTRVAQGYDYYCRFVERFPDVFSLARADEDEVMKYWQGLGYYSRARNLHEAARSIAARGAFPDTYEEVRGLKGVGDYTAAAICSFAYGMPCAVVDGNVYRVLSRWLGIEEPIDTGKGKKLFAALADELLERSAPALYNQAIMDFGAVQCVPSSPSCLLCPLADSCAALQKGLVAALPVKRHKAKVANRYFVYFYVRAGAYTFLHKRGAGDIWHNLYEFPLVEAGKEVAEEEVPGLPGYVRLFGGCEVQSVRTVARQVKHVLSHRVIYADCYEITLAEGEMPQGAFQKVLMEDVHKFAVPRLISRFFSLLLKPNI</sequence>
<keyword evidence="9" id="KW-0378">Hydrolase</keyword>
<dbReference type="GO" id="GO:0006298">
    <property type="term" value="P:mismatch repair"/>
    <property type="evidence" value="ECO:0007669"/>
    <property type="project" value="TreeGrafter"/>
</dbReference>
<dbReference type="SMART" id="SM00478">
    <property type="entry name" value="ENDO3c"/>
    <property type="match status" value="1"/>
</dbReference>
<dbReference type="CDD" id="cd00056">
    <property type="entry name" value="ENDO3c"/>
    <property type="match status" value="1"/>
</dbReference>
<name>F0R205_PHOSB</name>
<comment type="function">
    <text evidence="2">Adenine glycosylase active on G-A mispairs. MutY also corrects error-prone DNA synthesis past GO lesions which are due to the oxidatively damaged form of guanine: 7,8-dihydro-8-oxoguanine (8-oxo-dGTP).</text>
</comment>
<dbReference type="Gene3D" id="1.10.340.30">
    <property type="entry name" value="Hypothetical protein, domain 2"/>
    <property type="match status" value="1"/>
</dbReference>
<dbReference type="SUPFAM" id="SSF55811">
    <property type="entry name" value="Nudix"/>
    <property type="match status" value="1"/>
</dbReference>
<accession>F0R205</accession>
<keyword evidence="8 14" id="KW-0227">DNA damage</keyword>
<evidence type="ECO:0000256" key="14">
    <source>
        <dbReference type="RuleBase" id="RU365096"/>
    </source>
</evidence>
<evidence type="ECO:0000313" key="17">
    <source>
        <dbReference type="Proteomes" id="UP000007486"/>
    </source>
</evidence>
<dbReference type="Proteomes" id="UP000007486">
    <property type="component" value="Chromosome"/>
</dbReference>
<keyword evidence="13 14" id="KW-0326">Glycosidase</keyword>
<dbReference type="InterPro" id="IPR023170">
    <property type="entry name" value="HhH_base_excis_C"/>
</dbReference>
<dbReference type="PANTHER" id="PTHR42944:SF1">
    <property type="entry name" value="ADENINE DNA GLYCOSYLASE"/>
    <property type="match status" value="1"/>
</dbReference>
<evidence type="ECO:0000256" key="10">
    <source>
        <dbReference type="ARBA" id="ARBA00023004"/>
    </source>
</evidence>
<keyword evidence="12" id="KW-0234">DNA repair</keyword>
<dbReference type="CDD" id="cd03431">
    <property type="entry name" value="NUDIX_DNA_Glycosylase_C-MutY"/>
    <property type="match status" value="1"/>
</dbReference>
<comment type="catalytic activity">
    <reaction evidence="1 14">
        <text>Hydrolyzes free adenine bases from 7,8-dihydro-8-oxoguanine:adenine mismatched double-stranded DNA, leaving an apurinic site.</text>
        <dbReference type="EC" id="3.2.2.31"/>
    </reaction>
</comment>
<dbReference type="NCBIfam" id="TIGR01084">
    <property type="entry name" value="mutY"/>
    <property type="match status" value="1"/>
</dbReference>
<keyword evidence="17" id="KW-1185">Reference proteome</keyword>
<dbReference type="STRING" id="667015.Bacsa_2941"/>
<dbReference type="InterPro" id="IPR003265">
    <property type="entry name" value="HhH-GPD_domain"/>
</dbReference>
<dbReference type="SUPFAM" id="SSF48150">
    <property type="entry name" value="DNA-glycosylase"/>
    <property type="match status" value="1"/>
</dbReference>
<dbReference type="GO" id="GO:0051539">
    <property type="term" value="F:4 iron, 4 sulfur cluster binding"/>
    <property type="evidence" value="ECO:0007669"/>
    <property type="project" value="UniProtKB-UniRule"/>
</dbReference>
<evidence type="ECO:0000256" key="8">
    <source>
        <dbReference type="ARBA" id="ARBA00022763"/>
    </source>
</evidence>
<dbReference type="GO" id="GO:0032357">
    <property type="term" value="F:oxidized purine DNA binding"/>
    <property type="evidence" value="ECO:0007669"/>
    <property type="project" value="TreeGrafter"/>
</dbReference>
<dbReference type="InterPro" id="IPR044298">
    <property type="entry name" value="MIG/MutY"/>
</dbReference>
<proteinExistence type="inferred from homology"/>
<evidence type="ECO:0000256" key="13">
    <source>
        <dbReference type="ARBA" id="ARBA00023295"/>
    </source>
</evidence>
<keyword evidence="11" id="KW-0411">Iron-sulfur</keyword>
<dbReference type="Gene3D" id="1.10.1670.10">
    <property type="entry name" value="Helix-hairpin-Helix base-excision DNA repair enzymes (C-terminal)"/>
    <property type="match status" value="1"/>
</dbReference>
<evidence type="ECO:0000256" key="7">
    <source>
        <dbReference type="ARBA" id="ARBA00022723"/>
    </source>
</evidence>
<evidence type="ECO:0000256" key="6">
    <source>
        <dbReference type="ARBA" id="ARBA00022485"/>
    </source>
</evidence>
<dbReference type="InterPro" id="IPR029119">
    <property type="entry name" value="MutY_C"/>
</dbReference>
<dbReference type="GO" id="GO:0006284">
    <property type="term" value="P:base-excision repair"/>
    <property type="evidence" value="ECO:0007669"/>
    <property type="project" value="UniProtKB-UniRule"/>
</dbReference>
<dbReference type="InterPro" id="IPR005760">
    <property type="entry name" value="A/G_AdeGlyc_MutY"/>
</dbReference>
<evidence type="ECO:0000313" key="16">
    <source>
        <dbReference type="EMBL" id="ADY37471.1"/>
    </source>
</evidence>
<dbReference type="HOGENOM" id="CLU_012862_0_3_10"/>
<evidence type="ECO:0000256" key="5">
    <source>
        <dbReference type="ARBA" id="ARBA00022023"/>
    </source>
</evidence>
<dbReference type="GO" id="GO:0000701">
    <property type="term" value="F:purine-specific mismatch base pair DNA N-glycosylase activity"/>
    <property type="evidence" value="ECO:0007669"/>
    <property type="project" value="UniProtKB-EC"/>
</dbReference>
<dbReference type="EC" id="3.2.2.31" evidence="4 14"/>
<evidence type="ECO:0000256" key="2">
    <source>
        <dbReference type="ARBA" id="ARBA00002933"/>
    </source>
</evidence>
<keyword evidence="10 14" id="KW-0408">Iron</keyword>
<evidence type="ECO:0000256" key="12">
    <source>
        <dbReference type="ARBA" id="ARBA00023204"/>
    </source>
</evidence>
<dbReference type="InterPro" id="IPR015797">
    <property type="entry name" value="NUDIX_hydrolase-like_dom_sf"/>
</dbReference>
<dbReference type="Gene3D" id="3.90.79.10">
    <property type="entry name" value="Nucleoside Triphosphate Pyrophosphohydrolase"/>
    <property type="match status" value="1"/>
</dbReference>
<evidence type="ECO:0000256" key="9">
    <source>
        <dbReference type="ARBA" id="ARBA00022801"/>
    </source>
</evidence>
<dbReference type="GO" id="GO:0035485">
    <property type="term" value="F:adenine/guanine mispair binding"/>
    <property type="evidence" value="ECO:0007669"/>
    <property type="project" value="TreeGrafter"/>
</dbReference>
<dbReference type="Pfam" id="PF00730">
    <property type="entry name" value="HhH-GPD"/>
    <property type="match status" value="1"/>
</dbReference>
<evidence type="ECO:0000256" key="11">
    <source>
        <dbReference type="ARBA" id="ARBA00023014"/>
    </source>
</evidence>
<dbReference type="GO" id="GO:0034039">
    <property type="term" value="F:8-oxo-7,8-dihydroguanine DNA N-glycosylase activity"/>
    <property type="evidence" value="ECO:0007669"/>
    <property type="project" value="TreeGrafter"/>
</dbReference>
<evidence type="ECO:0000259" key="15">
    <source>
        <dbReference type="SMART" id="SM00478"/>
    </source>
</evidence>
<evidence type="ECO:0000256" key="1">
    <source>
        <dbReference type="ARBA" id="ARBA00000843"/>
    </source>
</evidence>
<dbReference type="FunFam" id="1.10.340.30:FF:000010">
    <property type="entry name" value="Adenine DNA glycosylase"/>
    <property type="match status" value="1"/>
</dbReference>
<dbReference type="KEGG" id="bsa:Bacsa_2941"/>
<evidence type="ECO:0000256" key="4">
    <source>
        <dbReference type="ARBA" id="ARBA00012045"/>
    </source>
</evidence>
<keyword evidence="6" id="KW-0004">4Fe-4S</keyword>
<dbReference type="GO" id="GO:0046872">
    <property type="term" value="F:metal ion binding"/>
    <property type="evidence" value="ECO:0007669"/>
    <property type="project" value="UniProtKB-UniRule"/>
</dbReference>
<feature type="domain" description="HhH-GPD" evidence="15">
    <location>
        <begin position="58"/>
        <end position="207"/>
    </location>
</feature>
<gene>
    <name evidence="16" type="ordered locus">Bacsa_2941</name>
</gene>
<reference evidence="16 17" key="1">
    <citation type="journal article" date="2011" name="Stand. Genomic Sci.">
        <title>Complete genome sequence of Bacteroides salanitronis type strain (BL78).</title>
        <authorList>
            <person name="Gronow S."/>
            <person name="Held B."/>
            <person name="Lucas S."/>
            <person name="Lapidus A."/>
            <person name="Del Rio T.G."/>
            <person name="Nolan M."/>
            <person name="Tice H."/>
            <person name="Deshpande S."/>
            <person name="Cheng J.F."/>
            <person name="Pitluck S."/>
            <person name="Liolios K."/>
            <person name="Pagani I."/>
            <person name="Ivanova N."/>
            <person name="Mavromatis K."/>
            <person name="Pati A."/>
            <person name="Tapia R."/>
            <person name="Han C."/>
            <person name="Goodwin L."/>
            <person name="Chen A."/>
            <person name="Palaniappan K."/>
            <person name="Land M."/>
            <person name="Hauser L."/>
            <person name="Chang Y.J."/>
            <person name="Jeffries C.D."/>
            <person name="Brambilla E.M."/>
            <person name="Rohde M."/>
            <person name="Goker M."/>
            <person name="Detter J.C."/>
            <person name="Woyke T."/>
            <person name="Bristow J."/>
            <person name="Markowitz V."/>
            <person name="Hugenholtz P."/>
            <person name="Kyrpides N.C."/>
            <person name="Klenk H.P."/>
            <person name="Eisen J.A."/>
        </authorList>
    </citation>
    <scope>NUCLEOTIDE SEQUENCE [LARGE SCALE GENOMIC DNA]</scope>
    <source>
        <strain evidence="16 17">DSM 18170</strain>
    </source>
</reference>
<dbReference type="PANTHER" id="PTHR42944">
    <property type="entry name" value="ADENINE DNA GLYCOSYLASE"/>
    <property type="match status" value="1"/>
</dbReference>
<organism evidence="16 17">
    <name type="scientific">Phocaeicola salanitronis (strain DSM 18170 / JCM 13657 / CCUG 60908 / BL78)</name>
    <name type="common">Bacteroides salanitronis</name>
    <dbReference type="NCBI Taxonomy" id="667015"/>
    <lineage>
        <taxon>Bacteria</taxon>
        <taxon>Pseudomonadati</taxon>
        <taxon>Bacteroidota</taxon>
        <taxon>Bacteroidia</taxon>
        <taxon>Bacteroidales</taxon>
        <taxon>Bacteroidaceae</taxon>
        <taxon>Phocaeicola</taxon>
    </lineage>
</organism>
<keyword evidence="7" id="KW-0479">Metal-binding</keyword>
<dbReference type="AlphaFoldDB" id="F0R205"/>
<dbReference type="EMBL" id="CP002530">
    <property type="protein sequence ID" value="ADY37471.1"/>
    <property type="molecule type" value="Genomic_DNA"/>
</dbReference>
<dbReference type="Pfam" id="PF14815">
    <property type="entry name" value="NUDIX_4"/>
    <property type="match status" value="1"/>
</dbReference>
<protein>
    <recommendedName>
        <fullName evidence="5 14">Adenine DNA glycosylase</fullName>
        <ecNumber evidence="4 14">3.2.2.31</ecNumber>
    </recommendedName>
</protein>
<evidence type="ECO:0000256" key="3">
    <source>
        <dbReference type="ARBA" id="ARBA00008343"/>
    </source>
</evidence>
<dbReference type="eggNOG" id="COG1194">
    <property type="taxonomic scope" value="Bacteria"/>
</dbReference>
<comment type="cofactor">
    <cofactor evidence="14">
        <name>[4Fe-4S] cluster</name>
        <dbReference type="ChEBI" id="CHEBI:49883"/>
    </cofactor>
    <text evidence="14">Binds 1 [4Fe-4S] cluster.</text>
</comment>